<accession>A5IJS8</accession>
<evidence type="ECO:0000256" key="1">
    <source>
        <dbReference type="ARBA" id="ARBA00044777"/>
    </source>
</evidence>
<sequence>MELVFKLPVFEGPLDLLLYLVRKKKVDIREIPIAQLADEFVEYLEQMKKLDMKVTSDFLEMASTLMELKSKMLIPRVREEEKEEVDRKKEELYRRIEEYSKVKEIIQRIRNETNLLKRKQIRVRSVFFERIEGLERFRKTLERIWKEESLREAVHKVRSETLSVEEMMERILDEIDGEIEILRLLSRAENVYELIVRLLAILELVKIGKLILVGESRIRRYTNAAQGRY</sequence>
<protein>
    <recommendedName>
        <fullName evidence="1">Segregation and condensation protein A</fullName>
    </recommendedName>
</protein>
<dbReference type="EMBL" id="CP000702">
    <property type="protein sequence ID" value="ABQ46451.1"/>
    <property type="molecule type" value="Genomic_DNA"/>
</dbReference>
<reference evidence="3" key="1">
    <citation type="submission" date="2007-05" db="EMBL/GenBank/DDBJ databases">
        <title>Complete sequence of Thermotoga petrophila RKU-1.</title>
        <authorList>
            <consortium name="US DOE Joint Genome Institute"/>
            <person name="Copeland A."/>
            <person name="Lucas S."/>
            <person name="Lapidus A."/>
            <person name="Barry K."/>
            <person name="Glavina del Rio T."/>
            <person name="Dalin E."/>
            <person name="Tice H."/>
            <person name="Pitluck S."/>
            <person name="Sims D."/>
            <person name="Brettin T."/>
            <person name="Bruce D."/>
            <person name="Detter J.C."/>
            <person name="Han C."/>
            <person name="Tapia R."/>
            <person name="Schmutz J."/>
            <person name="Larimer F."/>
            <person name="Land M."/>
            <person name="Hauser L."/>
            <person name="Kyrpides N."/>
            <person name="Mikhailova N."/>
            <person name="Nelson K."/>
            <person name="Gogarten J.P."/>
            <person name="Noll K."/>
            <person name="Richardson P."/>
        </authorList>
    </citation>
    <scope>NUCLEOTIDE SEQUENCE [LARGE SCALE GENOMIC DNA]</scope>
    <source>
        <strain evidence="3">ATCC BAA-488 / DSM 13995 / JCM 10881 / RKU-1</strain>
    </source>
</reference>
<dbReference type="RefSeq" id="WP_011943071.1">
    <property type="nucleotide sequence ID" value="NC_009486.1"/>
</dbReference>
<reference evidence="2 3" key="2">
    <citation type="journal article" date="2009" name="Proc. Natl. Acad. Sci. U.S.A.">
        <title>On the chimeric nature, thermophilic origin, and phylogenetic placement of the Thermotogales.</title>
        <authorList>
            <person name="Zhaxybayeva O."/>
            <person name="Swithers K.S."/>
            <person name="Lapierre P."/>
            <person name="Fournier G.P."/>
            <person name="Bickhart D.M."/>
            <person name="DeBoy R.T."/>
            <person name="Nelson K.E."/>
            <person name="Nesbo C.L."/>
            <person name="Doolittle W.F."/>
            <person name="Gogarten J.P."/>
            <person name="Noll K.M."/>
        </authorList>
    </citation>
    <scope>NUCLEOTIDE SEQUENCE [LARGE SCALE GENOMIC DNA]</scope>
    <source>
        <strain evidence="3">ATCC BAA-488 / DSM 13995 / JCM 10881 / RKU-1</strain>
    </source>
</reference>
<gene>
    <name evidence="2" type="ordered locus">Tpet_0427</name>
</gene>
<proteinExistence type="predicted"/>
<dbReference type="PANTHER" id="PTHR33969:SF2">
    <property type="entry name" value="SEGREGATION AND CONDENSATION PROTEIN A"/>
    <property type="match status" value="1"/>
</dbReference>
<dbReference type="InterPro" id="IPR003768">
    <property type="entry name" value="ScpA"/>
</dbReference>
<name>A5IJS8_THEP1</name>
<dbReference type="HOGENOM" id="CLU_038686_3_3_0"/>
<dbReference type="STRING" id="390874.Tpet_0427"/>
<dbReference type="KEGG" id="tpt:Tpet_0427"/>
<dbReference type="Gene3D" id="6.10.250.2410">
    <property type="match status" value="1"/>
</dbReference>
<dbReference type="PANTHER" id="PTHR33969">
    <property type="entry name" value="SEGREGATION AND CONDENSATION PROTEIN A"/>
    <property type="match status" value="1"/>
</dbReference>
<dbReference type="Pfam" id="PF02616">
    <property type="entry name" value="SMC_ScpA"/>
    <property type="match status" value="1"/>
</dbReference>
<organism evidence="2 3">
    <name type="scientific">Thermotoga petrophila (strain ATCC BAA-488 / DSM 13995 / JCM 10881 / RKU-1)</name>
    <dbReference type="NCBI Taxonomy" id="390874"/>
    <lineage>
        <taxon>Bacteria</taxon>
        <taxon>Thermotogati</taxon>
        <taxon>Thermotogota</taxon>
        <taxon>Thermotogae</taxon>
        <taxon>Thermotogales</taxon>
        <taxon>Thermotogaceae</taxon>
        <taxon>Thermotoga</taxon>
    </lineage>
</organism>
<dbReference type="eggNOG" id="COG1354">
    <property type="taxonomic scope" value="Bacteria"/>
</dbReference>
<dbReference type="Proteomes" id="UP000006558">
    <property type="component" value="Chromosome"/>
</dbReference>
<evidence type="ECO:0000313" key="2">
    <source>
        <dbReference type="EMBL" id="ABQ46451.1"/>
    </source>
</evidence>
<evidence type="ECO:0000313" key="3">
    <source>
        <dbReference type="Proteomes" id="UP000006558"/>
    </source>
</evidence>
<dbReference type="AlphaFoldDB" id="A5IJS8"/>